<keyword evidence="1 5" id="KW-0597">Phosphoprotein</keyword>
<dbReference type="PROSITE" id="PS50043">
    <property type="entry name" value="HTH_LUXR_2"/>
    <property type="match status" value="1"/>
</dbReference>
<keyword evidence="9" id="KW-1185">Reference proteome</keyword>
<keyword evidence="4" id="KW-0804">Transcription</keyword>
<name>A0ABY1LIE6_9MICO</name>
<dbReference type="SUPFAM" id="SSF46894">
    <property type="entry name" value="C-terminal effector domain of the bipartite response regulators"/>
    <property type="match status" value="1"/>
</dbReference>
<feature type="modified residue" description="4-aspartylphosphate" evidence="5">
    <location>
        <position position="58"/>
    </location>
</feature>
<dbReference type="InterPro" id="IPR039420">
    <property type="entry name" value="WalR-like"/>
</dbReference>
<dbReference type="SMART" id="SM00448">
    <property type="entry name" value="REC"/>
    <property type="match status" value="1"/>
</dbReference>
<dbReference type="EMBL" id="FUZO01000001">
    <property type="protein sequence ID" value="SKC44652.1"/>
    <property type="molecule type" value="Genomic_DNA"/>
</dbReference>
<dbReference type="InterPro" id="IPR011006">
    <property type="entry name" value="CheY-like_superfamily"/>
</dbReference>
<evidence type="ECO:0000256" key="4">
    <source>
        <dbReference type="ARBA" id="ARBA00023163"/>
    </source>
</evidence>
<dbReference type="PANTHER" id="PTHR43214">
    <property type="entry name" value="TWO-COMPONENT RESPONSE REGULATOR"/>
    <property type="match status" value="1"/>
</dbReference>
<evidence type="ECO:0000259" key="7">
    <source>
        <dbReference type="PROSITE" id="PS50110"/>
    </source>
</evidence>
<comment type="caution">
    <text evidence="8">The sequence shown here is derived from an EMBL/GenBank/DDBJ whole genome shotgun (WGS) entry which is preliminary data.</text>
</comment>
<dbReference type="SMART" id="SM00421">
    <property type="entry name" value="HTH_LUXR"/>
    <property type="match status" value="1"/>
</dbReference>
<dbReference type="Proteomes" id="UP000190827">
    <property type="component" value="Unassembled WGS sequence"/>
</dbReference>
<organism evidence="8 9">
    <name type="scientific">Plantibacter cousiniae</name>
    <name type="common">nom. nud.</name>
    <dbReference type="NCBI Taxonomy" id="199709"/>
    <lineage>
        <taxon>Bacteria</taxon>
        <taxon>Bacillati</taxon>
        <taxon>Actinomycetota</taxon>
        <taxon>Actinomycetes</taxon>
        <taxon>Micrococcales</taxon>
        <taxon>Microbacteriaceae</taxon>
        <taxon>Plantibacter</taxon>
    </lineage>
</organism>
<dbReference type="PANTHER" id="PTHR43214:SF24">
    <property type="entry name" value="TRANSCRIPTIONAL REGULATORY PROTEIN NARL-RELATED"/>
    <property type="match status" value="1"/>
</dbReference>
<dbReference type="CDD" id="cd06170">
    <property type="entry name" value="LuxR_C_like"/>
    <property type="match status" value="1"/>
</dbReference>
<evidence type="ECO:0000313" key="8">
    <source>
        <dbReference type="EMBL" id="SKC44652.1"/>
    </source>
</evidence>
<dbReference type="SUPFAM" id="SSF52172">
    <property type="entry name" value="CheY-like"/>
    <property type="match status" value="1"/>
</dbReference>
<protein>
    <submittedName>
        <fullName evidence="8">Two component transcriptional regulator, LuxR family</fullName>
    </submittedName>
</protein>
<gene>
    <name evidence="8" type="ORF">SAMN06295973_1002</name>
</gene>
<dbReference type="CDD" id="cd17535">
    <property type="entry name" value="REC_NarL-like"/>
    <property type="match status" value="1"/>
</dbReference>
<proteinExistence type="predicted"/>
<dbReference type="PRINTS" id="PR00038">
    <property type="entry name" value="HTHLUXR"/>
</dbReference>
<accession>A0ABY1LIE6</accession>
<feature type="domain" description="HTH luxR-type" evidence="6">
    <location>
        <begin position="164"/>
        <end position="229"/>
    </location>
</feature>
<evidence type="ECO:0000256" key="5">
    <source>
        <dbReference type="PROSITE-ProRule" id="PRU00169"/>
    </source>
</evidence>
<dbReference type="InterPro" id="IPR058245">
    <property type="entry name" value="NreC/VraR/RcsB-like_REC"/>
</dbReference>
<keyword evidence="2" id="KW-0805">Transcription regulation</keyword>
<evidence type="ECO:0000313" key="9">
    <source>
        <dbReference type="Proteomes" id="UP000190827"/>
    </source>
</evidence>
<feature type="domain" description="Response regulatory" evidence="7">
    <location>
        <begin position="7"/>
        <end position="124"/>
    </location>
</feature>
<evidence type="ECO:0000259" key="6">
    <source>
        <dbReference type="PROSITE" id="PS50043"/>
    </source>
</evidence>
<dbReference type="InterPro" id="IPR000792">
    <property type="entry name" value="Tscrpt_reg_LuxR_C"/>
</dbReference>
<dbReference type="Pfam" id="PF00196">
    <property type="entry name" value="GerE"/>
    <property type="match status" value="1"/>
</dbReference>
<sequence>MTEQPTRILLVDDQELLRAGFRIILGSQPGIEIVGEASDGAEAVALATTLAPDVICMDVQMPGMDGLEATRRIVADPDTNAAVLILTTFDRDDYLAEALRAGASGFLLKNSSPEELVAAVSVVAGGEALLSPAVTRRVIEGFTRQSPVVEDAAQDPAVPAGPTTGADYEQLTEREREVLQLVAQGLSNQEIATTLFVGEATVKSHVSKVLQKLALRDRIQAVIYTYEHGLASPRS</sequence>
<dbReference type="Gene3D" id="3.40.50.2300">
    <property type="match status" value="1"/>
</dbReference>
<dbReference type="RefSeq" id="WP_079704983.1">
    <property type="nucleotide sequence ID" value="NZ_CAKKLQ010000033.1"/>
</dbReference>
<dbReference type="Pfam" id="PF00072">
    <property type="entry name" value="Response_reg"/>
    <property type="match status" value="1"/>
</dbReference>
<dbReference type="InterPro" id="IPR001789">
    <property type="entry name" value="Sig_transdc_resp-reg_receiver"/>
</dbReference>
<evidence type="ECO:0000256" key="2">
    <source>
        <dbReference type="ARBA" id="ARBA00023015"/>
    </source>
</evidence>
<reference evidence="8 9" key="1">
    <citation type="submission" date="2017-02" db="EMBL/GenBank/DDBJ databases">
        <authorList>
            <person name="Varghese N."/>
            <person name="Submissions S."/>
        </authorList>
    </citation>
    <scope>NUCLEOTIDE SEQUENCE [LARGE SCALE GENOMIC DNA]</scope>
    <source>
        <strain evidence="8 9">VKM Ac-1787</strain>
    </source>
</reference>
<evidence type="ECO:0000256" key="1">
    <source>
        <dbReference type="ARBA" id="ARBA00022553"/>
    </source>
</evidence>
<dbReference type="InterPro" id="IPR016032">
    <property type="entry name" value="Sig_transdc_resp-reg_C-effctor"/>
</dbReference>
<keyword evidence="3" id="KW-0238">DNA-binding</keyword>
<dbReference type="PROSITE" id="PS50110">
    <property type="entry name" value="RESPONSE_REGULATORY"/>
    <property type="match status" value="1"/>
</dbReference>
<evidence type="ECO:0000256" key="3">
    <source>
        <dbReference type="ARBA" id="ARBA00023125"/>
    </source>
</evidence>